<evidence type="ECO:0008006" key="5">
    <source>
        <dbReference type="Google" id="ProtNLM"/>
    </source>
</evidence>
<accession>A0A9W9CAK1</accession>
<dbReference type="SUPFAM" id="SSF51735">
    <property type="entry name" value="NAD(P)-binding Rossmann-fold domains"/>
    <property type="match status" value="1"/>
</dbReference>
<dbReference type="PANTHER" id="PTHR24320:SF154">
    <property type="entry name" value="OXIDOREDUCTASE, SHORT-CHAIN DEHYDROGENASE_REDUCTASE FAMILY (AFU_ORTHOLOGUE AFUA_2G04560)"/>
    <property type="match status" value="1"/>
</dbReference>
<dbReference type="InterPro" id="IPR036291">
    <property type="entry name" value="NAD(P)-bd_dom_sf"/>
</dbReference>
<keyword evidence="4" id="KW-1185">Reference proteome</keyword>
<evidence type="ECO:0000256" key="2">
    <source>
        <dbReference type="ARBA" id="ARBA00023002"/>
    </source>
</evidence>
<proteinExistence type="inferred from homology"/>
<comment type="caution">
    <text evidence="3">The sequence shown here is derived from an EMBL/GenBank/DDBJ whole genome shotgun (WGS) entry which is preliminary data.</text>
</comment>
<dbReference type="EMBL" id="JAPEUX010000005">
    <property type="protein sequence ID" value="KAJ4352197.1"/>
    <property type="molecule type" value="Genomic_DNA"/>
</dbReference>
<dbReference type="PRINTS" id="PR00081">
    <property type="entry name" value="GDHRDH"/>
</dbReference>
<protein>
    <recommendedName>
        <fullName evidence="5">Oxidoreductase</fullName>
    </recommendedName>
</protein>
<dbReference type="RefSeq" id="XP_056070553.1">
    <property type="nucleotide sequence ID" value="XM_056216306.1"/>
</dbReference>
<organism evidence="3 4">
    <name type="scientific">Didymosphaeria variabile</name>
    <dbReference type="NCBI Taxonomy" id="1932322"/>
    <lineage>
        <taxon>Eukaryota</taxon>
        <taxon>Fungi</taxon>
        <taxon>Dikarya</taxon>
        <taxon>Ascomycota</taxon>
        <taxon>Pezizomycotina</taxon>
        <taxon>Dothideomycetes</taxon>
        <taxon>Pleosporomycetidae</taxon>
        <taxon>Pleosporales</taxon>
        <taxon>Massarineae</taxon>
        <taxon>Didymosphaeriaceae</taxon>
        <taxon>Didymosphaeria</taxon>
    </lineage>
</organism>
<dbReference type="GeneID" id="80911074"/>
<dbReference type="Gene3D" id="3.40.50.720">
    <property type="entry name" value="NAD(P)-binding Rossmann-like Domain"/>
    <property type="match status" value="1"/>
</dbReference>
<dbReference type="Proteomes" id="UP001140513">
    <property type="component" value="Unassembled WGS sequence"/>
</dbReference>
<evidence type="ECO:0000256" key="1">
    <source>
        <dbReference type="ARBA" id="ARBA00006484"/>
    </source>
</evidence>
<sequence>MKNIEVRADFDPIEEIPSLEGKVLFITGGTAGIGAETARTLAPHGPLHVYITGRNRKAANALMEEIRGKHSSVGMTFVEVDFTSLASVKESVQKSFKHERLDILMCTAGVMTQPPVLSKDGYEIQFAINHLAHAMLIDVLLPTLLRTARAPSSDVRILSTTSMGYGIHPRSGISFEELDAQSPMSRFMFGGWIRYGHSKLANILYPAELARRYPEIKSISIHPGVVATDLMWNQSWQTRWFIHITCWMQGLKYLTPHQGCWNQVYCAAVAKKDELVNGGFYYPVGLHSPDKLDKTASDEKLAGRLWEWTQRVLERF</sequence>
<dbReference type="GO" id="GO:0016491">
    <property type="term" value="F:oxidoreductase activity"/>
    <property type="evidence" value="ECO:0007669"/>
    <property type="project" value="UniProtKB-KW"/>
</dbReference>
<evidence type="ECO:0000313" key="4">
    <source>
        <dbReference type="Proteomes" id="UP001140513"/>
    </source>
</evidence>
<gene>
    <name evidence="3" type="ORF">N0V89_007544</name>
</gene>
<comment type="similarity">
    <text evidence="1">Belongs to the short-chain dehydrogenases/reductases (SDR) family.</text>
</comment>
<reference evidence="3" key="1">
    <citation type="submission" date="2022-10" db="EMBL/GenBank/DDBJ databases">
        <title>Tapping the CABI collections for fungal endophytes: first genome assemblies for Collariella, Neodidymelliopsis, Ascochyta clinopodiicola, Didymella pomorum, Didymosphaeria variabile, Neocosmospora piperis and Neocucurbitaria cava.</title>
        <authorList>
            <person name="Hill R."/>
        </authorList>
    </citation>
    <scope>NUCLEOTIDE SEQUENCE</scope>
    <source>
        <strain evidence="3">IMI 356815</strain>
    </source>
</reference>
<keyword evidence="2" id="KW-0560">Oxidoreductase</keyword>
<dbReference type="OrthoDB" id="191139at2759"/>
<dbReference type="AlphaFoldDB" id="A0A9W9CAK1"/>
<dbReference type="Pfam" id="PF00106">
    <property type="entry name" value="adh_short"/>
    <property type="match status" value="1"/>
</dbReference>
<dbReference type="InterPro" id="IPR002347">
    <property type="entry name" value="SDR_fam"/>
</dbReference>
<name>A0A9W9CAK1_9PLEO</name>
<evidence type="ECO:0000313" key="3">
    <source>
        <dbReference type="EMBL" id="KAJ4352197.1"/>
    </source>
</evidence>
<dbReference type="PANTHER" id="PTHR24320">
    <property type="entry name" value="RETINOL DEHYDROGENASE"/>
    <property type="match status" value="1"/>
</dbReference>